<gene>
    <name evidence="11" type="ORF">EVA_15704</name>
</gene>
<dbReference type="InterPro" id="IPR005467">
    <property type="entry name" value="His_kinase_dom"/>
</dbReference>
<dbReference type="GO" id="GO:0005524">
    <property type="term" value="F:ATP binding"/>
    <property type="evidence" value="ECO:0007669"/>
    <property type="project" value="UniProtKB-KW"/>
</dbReference>
<feature type="transmembrane region" description="Helical" evidence="9">
    <location>
        <begin position="7"/>
        <end position="30"/>
    </location>
</feature>
<dbReference type="GO" id="GO:0000155">
    <property type="term" value="F:phosphorelay sensor kinase activity"/>
    <property type="evidence" value="ECO:0007669"/>
    <property type="project" value="InterPro"/>
</dbReference>
<evidence type="ECO:0000256" key="5">
    <source>
        <dbReference type="ARBA" id="ARBA00022741"/>
    </source>
</evidence>
<keyword evidence="9" id="KW-0472">Membrane</keyword>
<dbReference type="EC" id="2.7.13.3" evidence="2"/>
<dbReference type="Pfam" id="PF02518">
    <property type="entry name" value="HATPase_c"/>
    <property type="match status" value="1"/>
</dbReference>
<dbReference type="GO" id="GO:0007234">
    <property type="term" value="P:osmosensory signaling via phosphorelay pathway"/>
    <property type="evidence" value="ECO:0007669"/>
    <property type="project" value="TreeGrafter"/>
</dbReference>
<feature type="transmembrane region" description="Helical" evidence="9">
    <location>
        <begin position="159"/>
        <end position="177"/>
    </location>
</feature>
<dbReference type="InterPro" id="IPR050351">
    <property type="entry name" value="BphY/WalK/GraS-like"/>
</dbReference>
<dbReference type="CDD" id="cd00075">
    <property type="entry name" value="HATPase"/>
    <property type="match status" value="1"/>
</dbReference>
<keyword evidence="9" id="KW-0812">Transmembrane</keyword>
<evidence type="ECO:0000256" key="6">
    <source>
        <dbReference type="ARBA" id="ARBA00022777"/>
    </source>
</evidence>
<organism evidence="11">
    <name type="scientific">gut metagenome</name>
    <dbReference type="NCBI Taxonomy" id="749906"/>
    <lineage>
        <taxon>unclassified sequences</taxon>
        <taxon>metagenomes</taxon>
        <taxon>organismal metagenomes</taxon>
    </lineage>
</organism>
<evidence type="ECO:0000313" key="11">
    <source>
        <dbReference type="EMBL" id="EJW96190.1"/>
    </source>
</evidence>
<evidence type="ECO:0000256" key="3">
    <source>
        <dbReference type="ARBA" id="ARBA00022553"/>
    </source>
</evidence>
<dbReference type="PROSITE" id="PS51257">
    <property type="entry name" value="PROKAR_LIPOPROTEIN"/>
    <property type="match status" value="1"/>
</dbReference>
<name>J9C8I4_9ZZZZ</name>
<dbReference type="SUPFAM" id="SSF47384">
    <property type="entry name" value="Homodimeric domain of signal transducing histidine kinase"/>
    <property type="match status" value="1"/>
</dbReference>
<keyword evidence="6 11" id="KW-0418">Kinase</keyword>
<dbReference type="InterPro" id="IPR003594">
    <property type="entry name" value="HATPase_dom"/>
</dbReference>
<dbReference type="CDD" id="cd00082">
    <property type="entry name" value="HisKA"/>
    <property type="match status" value="1"/>
</dbReference>
<dbReference type="InterPro" id="IPR036097">
    <property type="entry name" value="HisK_dim/P_sf"/>
</dbReference>
<evidence type="ECO:0000256" key="4">
    <source>
        <dbReference type="ARBA" id="ARBA00022679"/>
    </source>
</evidence>
<dbReference type="PANTHER" id="PTHR42878:SF7">
    <property type="entry name" value="SENSOR HISTIDINE KINASE GLRK"/>
    <property type="match status" value="1"/>
</dbReference>
<dbReference type="GO" id="GO:0000156">
    <property type="term" value="F:phosphorelay response regulator activity"/>
    <property type="evidence" value="ECO:0007669"/>
    <property type="project" value="TreeGrafter"/>
</dbReference>
<keyword evidence="5" id="KW-0547">Nucleotide-binding</keyword>
<dbReference type="SUPFAM" id="SSF55874">
    <property type="entry name" value="ATPase domain of HSP90 chaperone/DNA topoisomerase II/histidine kinase"/>
    <property type="match status" value="1"/>
</dbReference>
<dbReference type="PANTHER" id="PTHR42878">
    <property type="entry name" value="TWO-COMPONENT HISTIDINE KINASE"/>
    <property type="match status" value="1"/>
</dbReference>
<dbReference type="InterPro" id="IPR004358">
    <property type="entry name" value="Sig_transdc_His_kin-like_C"/>
</dbReference>
<dbReference type="PROSITE" id="PS50109">
    <property type="entry name" value="HIS_KIN"/>
    <property type="match status" value="1"/>
</dbReference>
<dbReference type="InterPro" id="IPR003661">
    <property type="entry name" value="HisK_dim/P_dom"/>
</dbReference>
<evidence type="ECO:0000256" key="1">
    <source>
        <dbReference type="ARBA" id="ARBA00000085"/>
    </source>
</evidence>
<dbReference type="Gene3D" id="1.10.287.130">
    <property type="match status" value="1"/>
</dbReference>
<dbReference type="SMART" id="SM00388">
    <property type="entry name" value="HisKA"/>
    <property type="match status" value="1"/>
</dbReference>
<evidence type="ECO:0000256" key="9">
    <source>
        <dbReference type="SAM" id="Phobius"/>
    </source>
</evidence>
<sequence length="396" mass="44819">MNIGQRISWVYSAITILVVVLVGCAFWIMAGHYCDYIYYRHLEEKVEYMAKERFERDEMDSLSYRQLIERRAHAISTDRCVFVNLNDAQAYDQLAACLSDAEYHTLLETHAVRIQRDRGTSQIDGDEMGAGIVYSDNEGDFAVLLFSHNPYLRDLSQSIGWGLLVVVVFTALLLYLISRLYAARMVNDIAEAYQAERLFIDNASHEISNPLTAVKGECEIALMRQRSADDYRKVLGKISWETDRIIAIMRELIQLSHAEKECAANQTTVALSVVLAEFQSDQVQLSIVEDFTIKANVTLLQIAFRNILSNAVKYGNGRPVSVKVNRNEVVVSDQGIGIPQKDMPHIFNPFYRALNATVQRGHGIGLALAYKIFRATGFKVRVKSSVDQGTTFILRR</sequence>
<keyword evidence="8" id="KW-0902">Two-component regulatory system</keyword>
<dbReference type="SMART" id="SM00387">
    <property type="entry name" value="HATPase_c"/>
    <property type="match status" value="1"/>
</dbReference>
<dbReference type="PRINTS" id="PR00344">
    <property type="entry name" value="BCTRLSENSOR"/>
</dbReference>
<keyword evidence="4" id="KW-0808">Transferase</keyword>
<evidence type="ECO:0000256" key="7">
    <source>
        <dbReference type="ARBA" id="ARBA00022840"/>
    </source>
</evidence>
<keyword evidence="3" id="KW-0597">Phosphoprotein</keyword>
<dbReference type="Pfam" id="PF00512">
    <property type="entry name" value="HisKA"/>
    <property type="match status" value="1"/>
</dbReference>
<keyword evidence="9" id="KW-1133">Transmembrane helix</keyword>
<reference evidence="11" key="1">
    <citation type="journal article" date="2012" name="PLoS ONE">
        <title>Gene sets for utilization of primary and secondary nutrition supplies in the distal gut of endangered iberian lynx.</title>
        <authorList>
            <person name="Alcaide M."/>
            <person name="Messina E."/>
            <person name="Richter M."/>
            <person name="Bargiela R."/>
            <person name="Peplies J."/>
            <person name="Huws S.A."/>
            <person name="Newbold C.J."/>
            <person name="Golyshin P.N."/>
            <person name="Simon M.A."/>
            <person name="Lopez G."/>
            <person name="Yakimov M.M."/>
            <person name="Ferrer M."/>
        </authorList>
    </citation>
    <scope>NUCLEOTIDE SEQUENCE</scope>
</reference>
<comment type="caution">
    <text evidence="11">The sequence shown here is derived from an EMBL/GenBank/DDBJ whole genome shotgun (WGS) entry which is preliminary data.</text>
</comment>
<dbReference type="Gene3D" id="3.30.565.10">
    <property type="entry name" value="Histidine kinase-like ATPase, C-terminal domain"/>
    <property type="match status" value="1"/>
</dbReference>
<proteinExistence type="predicted"/>
<evidence type="ECO:0000259" key="10">
    <source>
        <dbReference type="PROSITE" id="PS50109"/>
    </source>
</evidence>
<dbReference type="InterPro" id="IPR036890">
    <property type="entry name" value="HATPase_C_sf"/>
</dbReference>
<evidence type="ECO:0000256" key="8">
    <source>
        <dbReference type="ARBA" id="ARBA00023012"/>
    </source>
</evidence>
<feature type="domain" description="Histidine kinase" evidence="10">
    <location>
        <begin position="202"/>
        <end position="396"/>
    </location>
</feature>
<keyword evidence="7" id="KW-0067">ATP-binding</keyword>
<evidence type="ECO:0000256" key="2">
    <source>
        <dbReference type="ARBA" id="ARBA00012438"/>
    </source>
</evidence>
<dbReference type="GO" id="GO:0030295">
    <property type="term" value="F:protein kinase activator activity"/>
    <property type="evidence" value="ECO:0007669"/>
    <property type="project" value="TreeGrafter"/>
</dbReference>
<dbReference type="EMBL" id="AMCI01005410">
    <property type="protein sequence ID" value="EJW96190.1"/>
    <property type="molecule type" value="Genomic_DNA"/>
</dbReference>
<accession>J9C8I4</accession>
<protein>
    <recommendedName>
        <fullName evidence="2">histidine kinase</fullName>
        <ecNumber evidence="2">2.7.13.3</ecNumber>
    </recommendedName>
</protein>
<comment type="catalytic activity">
    <reaction evidence="1">
        <text>ATP + protein L-histidine = ADP + protein N-phospho-L-histidine.</text>
        <dbReference type="EC" id="2.7.13.3"/>
    </reaction>
</comment>
<dbReference type="AlphaFoldDB" id="J9C8I4"/>